<reference evidence="2" key="1">
    <citation type="submission" date="2016-10" db="EMBL/GenBank/DDBJ databases">
        <authorList>
            <person name="Varghese N."/>
            <person name="Submissions S."/>
        </authorList>
    </citation>
    <scope>NUCLEOTIDE SEQUENCE [LARGE SCALE GENOMIC DNA]</scope>
    <source>
        <strain evidence="2">DSM 44718</strain>
    </source>
</reference>
<dbReference type="SUPFAM" id="SSF51110">
    <property type="entry name" value="alpha-D-mannose-specific plant lectins"/>
    <property type="match status" value="1"/>
</dbReference>
<dbReference type="InterPro" id="IPR036426">
    <property type="entry name" value="Bulb-type_lectin_dom_sf"/>
</dbReference>
<dbReference type="EMBL" id="FNQB01000004">
    <property type="protein sequence ID" value="SDZ61614.1"/>
    <property type="molecule type" value="Genomic_DNA"/>
</dbReference>
<accession>A0A1H3UGV7</accession>
<gene>
    <name evidence="1" type="ORF">SAMN05421684_7282</name>
</gene>
<dbReference type="AlphaFoldDB" id="A0A1H3UGV7"/>
<evidence type="ECO:0000313" key="2">
    <source>
        <dbReference type="Proteomes" id="UP000199632"/>
    </source>
</evidence>
<evidence type="ECO:0000313" key="1">
    <source>
        <dbReference type="EMBL" id="SDZ61614.1"/>
    </source>
</evidence>
<proteinExistence type="predicted"/>
<dbReference type="Proteomes" id="UP000199632">
    <property type="component" value="Unassembled WGS sequence"/>
</dbReference>
<dbReference type="RefSeq" id="WP_090802237.1">
    <property type="nucleotide sequence ID" value="NZ_BOND01000005.1"/>
</dbReference>
<name>A0A1H3UGV7_9ACTN</name>
<evidence type="ECO:0008006" key="3">
    <source>
        <dbReference type="Google" id="ProtNLM"/>
    </source>
</evidence>
<sequence length="71" mass="7642">MLYLRKSTAGVQKLCWLQINASHAVYQRDGNFVTINSAGNVSWTSNTVGQSGNARVNSTGFFVGSKKIASC</sequence>
<dbReference type="OrthoDB" id="516973at2"/>
<organism evidence="1 2">
    <name type="scientific">Asanoa ishikariensis</name>
    <dbReference type="NCBI Taxonomy" id="137265"/>
    <lineage>
        <taxon>Bacteria</taxon>
        <taxon>Bacillati</taxon>
        <taxon>Actinomycetota</taxon>
        <taxon>Actinomycetes</taxon>
        <taxon>Micromonosporales</taxon>
        <taxon>Micromonosporaceae</taxon>
        <taxon>Asanoa</taxon>
    </lineage>
</organism>
<protein>
    <recommendedName>
        <fullName evidence="3">D-mannose binding lectin</fullName>
    </recommendedName>
</protein>
<dbReference type="Gene3D" id="2.90.10.10">
    <property type="entry name" value="Bulb-type lectin domain"/>
    <property type="match status" value="1"/>
</dbReference>
<keyword evidence="2" id="KW-1185">Reference proteome</keyword>